<feature type="domain" description="JmjC" evidence="1">
    <location>
        <begin position="77"/>
        <end position="116"/>
    </location>
</feature>
<evidence type="ECO:0000313" key="2">
    <source>
        <dbReference type="EMBL" id="CAD6962049.1"/>
    </source>
</evidence>
<dbReference type="InterPro" id="IPR003347">
    <property type="entry name" value="JmjC_dom"/>
</dbReference>
<name>A0A9N8M7Z7_9BASI</name>
<evidence type="ECO:0000313" key="3">
    <source>
        <dbReference type="Proteomes" id="UP000836404"/>
    </source>
</evidence>
<dbReference type="Pfam" id="PF02373">
    <property type="entry name" value="JmjC"/>
    <property type="match status" value="1"/>
</dbReference>
<protein>
    <recommendedName>
        <fullName evidence="1">JmjC domain-containing protein</fullName>
    </recommendedName>
</protein>
<comment type="caution">
    <text evidence="2">The sequence shown here is derived from an EMBL/GenBank/DDBJ whole genome shotgun (WGS) entry which is preliminary data.</text>
</comment>
<keyword evidence="3" id="KW-1185">Reference proteome</keyword>
<dbReference type="Proteomes" id="UP000836404">
    <property type="component" value="Unassembled WGS sequence"/>
</dbReference>
<dbReference type="SUPFAM" id="SSF51197">
    <property type="entry name" value="Clavaminate synthase-like"/>
    <property type="match status" value="1"/>
</dbReference>
<dbReference type="EMBL" id="CAJHJF010007235">
    <property type="protein sequence ID" value="CAD6962049.1"/>
    <property type="molecule type" value="Genomic_DNA"/>
</dbReference>
<gene>
    <name evidence="2" type="ORF">JKILLFL_G8240</name>
</gene>
<dbReference type="Gene3D" id="2.60.120.650">
    <property type="entry name" value="Cupin"/>
    <property type="match status" value="1"/>
</dbReference>
<accession>A0A9N8M7Z7</accession>
<evidence type="ECO:0000259" key="1">
    <source>
        <dbReference type="Pfam" id="PF02373"/>
    </source>
</evidence>
<proteinExistence type="predicted"/>
<sequence>MEEDAAPTKAATTAKLTPEEMDKRLIGAEWMWWRPRARNHFDGARRKLAAERIRTSGSLYGQDLTATDKLIEKMAVLGGEECRTNVIYQRAEEAVVIPPGVAHQVRNVRPCFKVAKDLMVPTGVEQMLMAQSERKAATGPGGVWVSGRDATMIRPVVYQAWLACAATVIADDFDAGVRTGDQFMRNMLVDKLASDNDELRKWGRSLENKLAKMSAKIDELANKESPPPLDEAHMITMLERVAGLARERRTM</sequence>
<dbReference type="AlphaFoldDB" id="A0A9N8M7Z7"/>
<organism evidence="2 3">
    <name type="scientific">Tilletia laevis</name>
    <dbReference type="NCBI Taxonomy" id="157183"/>
    <lineage>
        <taxon>Eukaryota</taxon>
        <taxon>Fungi</taxon>
        <taxon>Dikarya</taxon>
        <taxon>Basidiomycota</taxon>
        <taxon>Ustilaginomycotina</taxon>
        <taxon>Exobasidiomycetes</taxon>
        <taxon>Tilletiales</taxon>
        <taxon>Tilletiaceae</taxon>
        <taxon>Tilletia</taxon>
    </lineage>
</organism>
<reference evidence="2 3" key="1">
    <citation type="submission" date="2020-10" db="EMBL/GenBank/DDBJ databases">
        <authorList>
            <person name="Sedaghatjoo S."/>
        </authorList>
    </citation>
    <scope>NUCLEOTIDE SEQUENCE [LARGE SCALE GENOMIC DNA]</scope>
    <source>
        <strain evidence="2 3">LLFL</strain>
    </source>
</reference>